<dbReference type="PANTHER" id="PTHR42792:SF2">
    <property type="entry name" value="FLAGELLIN"/>
    <property type="match status" value="1"/>
</dbReference>
<sequence>MRGIETAQDRNQARITTGLKVASGKDNAAYFAISETLKGDSGMNKALKESLTLTRNAISVGRLATQSILEMTGELGEKLMLAQSQYDMDPDFDGTTIQADIDAILKRISGTVAQASFNGTSFVDGHGNQHWDSTDGLATGLNPDTSRWTSSRDYDIRADQDDAGYDPALDPDVVQVAVGVSRKGGDIEVSSLPIKKADLLSIEEELQWLDVTKDFQLDKVAIKGGKVFRAGDDRIAFYIDLVEQARGMLIEEAASLGQAEKSIERQQSFLTELTDIQDAGVGRLVDADMEEEAARMQALQVQQQLASQSLSIANQAPQNILSLFR</sequence>
<dbReference type="Proteomes" id="UP000193495">
    <property type="component" value="Unassembled WGS sequence"/>
</dbReference>
<feature type="domain" description="Flagellin C-terminal" evidence="5">
    <location>
        <begin position="239"/>
        <end position="324"/>
    </location>
</feature>
<dbReference type="InterPro" id="IPR001029">
    <property type="entry name" value="Flagellin_N"/>
</dbReference>
<dbReference type="EMBL" id="FWFY01000028">
    <property type="protein sequence ID" value="SLN73061.1"/>
    <property type="molecule type" value="Genomic_DNA"/>
</dbReference>
<accession>A0A1X7A8U0</accession>
<dbReference type="Gene3D" id="1.20.1330.10">
    <property type="entry name" value="f41 fragment of flagellin, N-terminal domain"/>
    <property type="match status" value="1"/>
</dbReference>
<dbReference type="InterPro" id="IPR046358">
    <property type="entry name" value="Flagellin_C"/>
</dbReference>
<evidence type="ECO:0000313" key="9">
    <source>
        <dbReference type="Proteomes" id="UP000240624"/>
    </source>
</evidence>
<evidence type="ECO:0000256" key="2">
    <source>
        <dbReference type="ARBA" id="ARBA00023143"/>
    </source>
</evidence>
<dbReference type="Pfam" id="PF00700">
    <property type="entry name" value="Flagellin_C"/>
    <property type="match status" value="1"/>
</dbReference>
<dbReference type="GO" id="GO:0005198">
    <property type="term" value="F:structural molecule activity"/>
    <property type="evidence" value="ECO:0007669"/>
    <property type="project" value="UniProtKB-UniRule"/>
</dbReference>
<dbReference type="SUPFAM" id="SSF64518">
    <property type="entry name" value="Phase 1 flagellin"/>
    <property type="match status" value="1"/>
</dbReference>
<dbReference type="GO" id="GO:0009288">
    <property type="term" value="C:bacterial-type flagellum"/>
    <property type="evidence" value="ECO:0007669"/>
    <property type="project" value="UniProtKB-SubCell"/>
</dbReference>
<dbReference type="AlphaFoldDB" id="A0A1X7A8U0"/>
<evidence type="ECO:0000256" key="1">
    <source>
        <dbReference type="ARBA" id="ARBA00005709"/>
    </source>
</evidence>
<dbReference type="GO" id="GO:0005576">
    <property type="term" value="C:extracellular region"/>
    <property type="evidence" value="ECO:0007669"/>
    <property type="project" value="UniProtKB-SubCell"/>
</dbReference>
<dbReference type="EMBL" id="PYGB01000031">
    <property type="protein sequence ID" value="PSK80134.1"/>
    <property type="molecule type" value="Genomic_DNA"/>
</dbReference>
<protein>
    <recommendedName>
        <fullName evidence="3">Flagellin</fullName>
    </recommendedName>
</protein>
<comment type="subcellular location">
    <subcellularLocation>
        <location evidence="3">Secreted</location>
    </subcellularLocation>
    <subcellularLocation>
        <location evidence="3">Bacterial flagellum</location>
    </subcellularLocation>
</comment>
<organism evidence="7 8">
    <name type="scientific">Limimaricola soesokkakensis</name>
    <dbReference type="NCBI Taxonomy" id="1343159"/>
    <lineage>
        <taxon>Bacteria</taxon>
        <taxon>Pseudomonadati</taxon>
        <taxon>Pseudomonadota</taxon>
        <taxon>Alphaproteobacteria</taxon>
        <taxon>Rhodobacterales</taxon>
        <taxon>Paracoccaceae</taxon>
        <taxon>Limimaricola</taxon>
    </lineage>
</organism>
<dbReference type="Pfam" id="PF00669">
    <property type="entry name" value="Flagellin_N"/>
    <property type="match status" value="1"/>
</dbReference>
<comment type="similarity">
    <text evidence="1 3">Belongs to the bacterial flagellin family.</text>
</comment>
<evidence type="ECO:0000259" key="4">
    <source>
        <dbReference type="Pfam" id="PF00669"/>
    </source>
</evidence>
<reference evidence="7 8" key="1">
    <citation type="submission" date="2017-03" db="EMBL/GenBank/DDBJ databases">
        <authorList>
            <person name="Afonso C.L."/>
            <person name="Miller P.J."/>
            <person name="Scott M.A."/>
            <person name="Spackman E."/>
            <person name="Goraichik I."/>
            <person name="Dimitrov K.M."/>
            <person name="Suarez D.L."/>
            <person name="Swayne D.E."/>
        </authorList>
    </citation>
    <scope>NUCLEOTIDE SEQUENCE [LARGE SCALE GENOMIC DNA]</scope>
    <source>
        <strain evidence="7 8">CECT 8367</strain>
    </source>
</reference>
<keyword evidence="7" id="KW-0282">Flagellum</keyword>
<name>A0A1X7A8U0_9RHOB</name>
<gene>
    <name evidence="7" type="primary">fliC_5</name>
    <name evidence="6" type="ORF">CLV79_1312</name>
    <name evidence="7" type="ORF">LOS8367_03730</name>
</gene>
<evidence type="ECO:0000259" key="5">
    <source>
        <dbReference type="Pfam" id="PF00700"/>
    </source>
</evidence>
<evidence type="ECO:0000313" key="6">
    <source>
        <dbReference type="EMBL" id="PSK80134.1"/>
    </source>
</evidence>
<keyword evidence="2 3" id="KW-0975">Bacterial flagellum</keyword>
<dbReference type="InterPro" id="IPR001492">
    <property type="entry name" value="Flagellin"/>
</dbReference>
<proteinExistence type="inferred from homology"/>
<reference evidence="6 9" key="2">
    <citation type="submission" date="2018-03" db="EMBL/GenBank/DDBJ databases">
        <title>Genomic Encyclopedia of Archaeal and Bacterial Type Strains, Phase II (KMG-II): from individual species to whole genera.</title>
        <authorList>
            <person name="Goeker M."/>
        </authorList>
    </citation>
    <scope>NUCLEOTIDE SEQUENCE [LARGE SCALE GENOMIC DNA]</scope>
    <source>
        <strain evidence="6 9">DSM 29956</strain>
    </source>
</reference>
<dbReference type="PANTHER" id="PTHR42792">
    <property type="entry name" value="FLAGELLIN"/>
    <property type="match status" value="1"/>
</dbReference>
<evidence type="ECO:0000313" key="7">
    <source>
        <dbReference type="EMBL" id="SLN73061.1"/>
    </source>
</evidence>
<dbReference type="Proteomes" id="UP000240624">
    <property type="component" value="Unassembled WGS sequence"/>
</dbReference>
<keyword evidence="7" id="KW-0969">Cilium</keyword>
<comment type="function">
    <text evidence="3">Flagellin is the subunit protein which polymerizes to form the filaments of bacterial flagella.</text>
</comment>
<keyword evidence="7" id="KW-0966">Cell projection</keyword>
<keyword evidence="3" id="KW-0964">Secreted</keyword>
<keyword evidence="9" id="KW-1185">Reference proteome</keyword>
<evidence type="ECO:0000256" key="3">
    <source>
        <dbReference type="RuleBase" id="RU362073"/>
    </source>
</evidence>
<feature type="domain" description="Flagellin N-terminal" evidence="4">
    <location>
        <begin position="9"/>
        <end position="125"/>
    </location>
</feature>
<evidence type="ECO:0000313" key="8">
    <source>
        <dbReference type="Proteomes" id="UP000193495"/>
    </source>
</evidence>